<keyword evidence="3" id="KW-1185">Reference proteome</keyword>
<reference evidence="2 3" key="1">
    <citation type="journal article" date="2013" name="J. Microbiol.">
        <title>Mucilaginibacter ginsenosidivorax sp. nov., with ginsenoside converting activity isolated from sediment.</title>
        <authorList>
            <person name="Kim J.K."/>
            <person name="Choi T.E."/>
            <person name="Liu Q.M."/>
            <person name="Park H.Y."/>
            <person name="Yi T.H."/>
            <person name="Yoon M.H."/>
            <person name="Kim S.C."/>
            <person name="Im W.T."/>
        </authorList>
    </citation>
    <scope>NUCLEOTIDE SEQUENCE [LARGE SCALE GENOMIC DNA]</scope>
    <source>
        <strain evidence="2 3">KHI28</strain>
    </source>
</reference>
<protein>
    <submittedName>
        <fullName evidence="2">Uncharacterized protein</fullName>
    </submittedName>
</protein>
<sequence length="113" mass="12438">MKKIIILAYASLMLLTLLGCLLFTVFRGYNALFCELSLLISMSVSLSIVSFKIDPVYKISMVIGATILAAVSYLISMFMPNSLTNNVALFIQAVIIIVEVLALASARYFTRFA</sequence>
<proteinExistence type="predicted"/>
<gene>
    <name evidence="2" type="ORF">FSB76_28520</name>
</gene>
<keyword evidence="1" id="KW-1133">Transmembrane helix</keyword>
<dbReference type="PROSITE" id="PS51257">
    <property type="entry name" value="PROKAR_LIPOPROTEIN"/>
    <property type="match status" value="1"/>
</dbReference>
<accession>A0A5B8W9P8</accession>
<dbReference type="Proteomes" id="UP000321362">
    <property type="component" value="Chromosome"/>
</dbReference>
<keyword evidence="1" id="KW-0472">Membrane</keyword>
<dbReference type="AlphaFoldDB" id="A0A5B8W9P8"/>
<keyword evidence="1" id="KW-0812">Transmembrane</keyword>
<name>A0A5B8W9P8_9SPHI</name>
<feature type="transmembrane region" description="Helical" evidence="1">
    <location>
        <begin position="87"/>
        <end position="109"/>
    </location>
</feature>
<feature type="transmembrane region" description="Helical" evidence="1">
    <location>
        <begin position="56"/>
        <end position="75"/>
    </location>
</feature>
<organism evidence="2 3">
    <name type="scientific">Mucilaginibacter ginsenosidivorax</name>
    <dbReference type="NCBI Taxonomy" id="862126"/>
    <lineage>
        <taxon>Bacteria</taxon>
        <taxon>Pseudomonadati</taxon>
        <taxon>Bacteroidota</taxon>
        <taxon>Sphingobacteriia</taxon>
        <taxon>Sphingobacteriales</taxon>
        <taxon>Sphingobacteriaceae</taxon>
        <taxon>Mucilaginibacter</taxon>
    </lineage>
</organism>
<dbReference type="RefSeq" id="WP_147059561.1">
    <property type="nucleotide sequence ID" value="NZ_CP042437.1"/>
</dbReference>
<evidence type="ECO:0000256" key="1">
    <source>
        <dbReference type="SAM" id="Phobius"/>
    </source>
</evidence>
<dbReference type="KEGG" id="mgk:FSB76_28520"/>
<dbReference type="EMBL" id="CP042437">
    <property type="protein sequence ID" value="QEC79706.1"/>
    <property type="molecule type" value="Genomic_DNA"/>
</dbReference>
<evidence type="ECO:0000313" key="3">
    <source>
        <dbReference type="Proteomes" id="UP000321362"/>
    </source>
</evidence>
<evidence type="ECO:0000313" key="2">
    <source>
        <dbReference type="EMBL" id="QEC79706.1"/>
    </source>
</evidence>
<feature type="transmembrane region" description="Helical" evidence="1">
    <location>
        <begin position="29"/>
        <end position="49"/>
    </location>
</feature>